<dbReference type="InterPro" id="IPR009609">
    <property type="entry name" value="Phosphonate_metab_PhnG"/>
</dbReference>
<dbReference type="GO" id="GO:0016829">
    <property type="term" value="F:lyase activity"/>
    <property type="evidence" value="ECO:0007669"/>
    <property type="project" value="UniProtKB-KW"/>
</dbReference>
<reference evidence="1 2" key="1">
    <citation type="submission" date="2017-08" db="EMBL/GenBank/DDBJ databases">
        <authorList>
            <person name="Park S.-J."/>
            <person name="Kim H."/>
        </authorList>
    </citation>
    <scope>NUCLEOTIDE SEQUENCE [LARGE SCALE GENOMIC DNA]</scope>
    <source>
        <strain evidence="2">ye3</strain>
    </source>
</reference>
<dbReference type="GO" id="GO:0019634">
    <property type="term" value="P:organic phosphonate metabolic process"/>
    <property type="evidence" value="ECO:0007669"/>
    <property type="project" value="InterPro"/>
</dbReference>
<sequence length="149" mass="16352">MQTAKIDHTQRQRWMQVLARAGQDLGDYSDILRGQAFRHVRQPETGMVMVRGRMGGDGAPFNLGEMSVTRCVVQLRDGTTGYSYVAGRSIEHAELAALADALLQGAEGSRWQADLIDPLQALQHTRAALRDGQAAATRVDFTTLVRGED</sequence>
<organism evidence="1 2">
    <name type="scientific">Pollutimonas thiosulfatoxidans</name>
    <dbReference type="NCBI Taxonomy" id="2028345"/>
    <lineage>
        <taxon>Bacteria</taxon>
        <taxon>Pseudomonadati</taxon>
        <taxon>Pseudomonadota</taxon>
        <taxon>Betaproteobacteria</taxon>
        <taxon>Burkholderiales</taxon>
        <taxon>Alcaligenaceae</taxon>
        <taxon>Pollutimonas</taxon>
    </lineage>
</organism>
<dbReference type="AlphaFoldDB" id="A0A451FSX8"/>
<proteinExistence type="predicted"/>
<name>A0A451FSX8_9BURK</name>
<dbReference type="NCBIfam" id="TIGR03293">
    <property type="entry name" value="PhnG_redo"/>
    <property type="match status" value="1"/>
</dbReference>
<keyword evidence="1" id="KW-0456">Lyase</keyword>
<evidence type="ECO:0000313" key="1">
    <source>
        <dbReference type="EMBL" id="QAA95656.1"/>
    </source>
</evidence>
<evidence type="ECO:0000313" key="2">
    <source>
        <dbReference type="Proteomes" id="UP000283474"/>
    </source>
</evidence>
<dbReference type="Proteomes" id="UP000283474">
    <property type="component" value="Chromosome"/>
</dbReference>
<dbReference type="Pfam" id="PF06754">
    <property type="entry name" value="PhnG"/>
    <property type="match status" value="1"/>
</dbReference>
<dbReference type="KEGG" id="pus:CKA81_15325"/>
<dbReference type="EMBL" id="CP022987">
    <property type="protein sequence ID" value="QAA95656.1"/>
    <property type="molecule type" value="Genomic_DNA"/>
</dbReference>
<protein>
    <submittedName>
        <fullName evidence="1">Phosphonate C-P lyase system protein PhnG</fullName>
    </submittedName>
</protein>
<dbReference type="OrthoDB" id="530475at2"/>
<keyword evidence="2" id="KW-1185">Reference proteome</keyword>
<gene>
    <name evidence="1" type="primary">phnG</name>
    <name evidence="1" type="ORF">CKA81_15325</name>
</gene>
<accession>A0A451FSX8</accession>
<dbReference type="GO" id="GO:0015716">
    <property type="term" value="P:organic phosphonate transport"/>
    <property type="evidence" value="ECO:0007669"/>
    <property type="project" value="InterPro"/>
</dbReference>